<dbReference type="EMBL" id="GGEC01090807">
    <property type="protein sequence ID" value="MBX71291.1"/>
    <property type="molecule type" value="Transcribed_RNA"/>
</dbReference>
<organism evidence="1">
    <name type="scientific">Rhizophora mucronata</name>
    <name type="common">Asiatic mangrove</name>
    <dbReference type="NCBI Taxonomy" id="61149"/>
    <lineage>
        <taxon>Eukaryota</taxon>
        <taxon>Viridiplantae</taxon>
        <taxon>Streptophyta</taxon>
        <taxon>Embryophyta</taxon>
        <taxon>Tracheophyta</taxon>
        <taxon>Spermatophyta</taxon>
        <taxon>Magnoliopsida</taxon>
        <taxon>eudicotyledons</taxon>
        <taxon>Gunneridae</taxon>
        <taxon>Pentapetalae</taxon>
        <taxon>rosids</taxon>
        <taxon>fabids</taxon>
        <taxon>Malpighiales</taxon>
        <taxon>Rhizophoraceae</taxon>
        <taxon>Rhizophora</taxon>
    </lineage>
</organism>
<proteinExistence type="predicted"/>
<name>A0A2P2QWM0_RHIMU</name>
<sequence length="23" mass="2725">MLVGRIVHRVLCPMMIMSQLKMH</sequence>
<protein>
    <submittedName>
        <fullName evidence="1">Uncharacterized protein</fullName>
    </submittedName>
</protein>
<dbReference type="AlphaFoldDB" id="A0A2P2QWM0"/>
<reference evidence="1" key="1">
    <citation type="submission" date="2018-02" db="EMBL/GenBank/DDBJ databases">
        <title>Rhizophora mucronata_Transcriptome.</title>
        <authorList>
            <person name="Meera S.P."/>
            <person name="Sreeshan A."/>
            <person name="Augustine A."/>
        </authorList>
    </citation>
    <scope>NUCLEOTIDE SEQUENCE</scope>
    <source>
        <tissue evidence="1">Leaf</tissue>
    </source>
</reference>
<accession>A0A2P2QWM0</accession>
<evidence type="ECO:0000313" key="1">
    <source>
        <dbReference type="EMBL" id="MBX71291.1"/>
    </source>
</evidence>